<protein>
    <submittedName>
        <fullName evidence="2">Uncharacterized protein</fullName>
    </submittedName>
</protein>
<proteinExistence type="predicted"/>
<evidence type="ECO:0000313" key="3">
    <source>
        <dbReference type="Proteomes" id="UP001064489"/>
    </source>
</evidence>
<evidence type="ECO:0000313" key="2">
    <source>
        <dbReference type="EMBL" id="KAI9198114.1"/>
    </source>
</evidence>
<reference evidence="2 3" key="1">
    <citation type="journal article" date="2022" name="Plant J.">
        <title>Strategies of tolerance reflected in two North American maple genomes.</title>
        <authorList>
            <person name="McEvoy S.L."/>
            <person name="Sezen U.U."/>
            <person name="Trouern-Trend A."/>
            <person name="McMahon S.M."/>
            <person name="Schaberg P.G."/>
            <person name="Yang J."/>
            <person name="Wegrzyn J.L."/>
            <person name="Swenson N.G."/>
        </authorList>
    </citation>
    <scope>NUCLEOTIDE SEQUENCE [LARGE SCALE GENOMIC DNA]</scope>
    <source>
        <strain evidence="2">91603</strain>
    </source>
</reference>
<sequence length="298" mass="33216">MFWQSVRDSSVAERADPIEQIGVETAGAKSPSIGVNVDVPVGLGEITISVFPVGFVRLDQSVPQSCSRRRLSSHTTHSTGEAADSGQYQVPMPCRTQFESGAPLSSRELAIDPFDMLGFMSIGEGYIRNGYWNEPMMANNSKWMCCGRVSQALITQDRQATEISRLKKELTEKDDKIKSASVEKLQLQKSLKQREVTKSALRRSLLTVEKKASMTTEHLSVLSLKSGQLKTDVAWVELKCSELESKHILAEQLAFKFDEEAKIAKETLTIAEHSILVSHQESEEAKLHYENLVEDLNQ</sequence>
<dbReference type="EMBL" id="JAJSOW010000002">
    <property type="protein sequence ID" value="KAI9198114.1"/>
    <property type="molecule type" value="Genomic_DNA"/>
</dbReference>
<organism evidence="2 3">
    <name type="scientific">Acer negundo</name>
    <name type="common">Box elder</name>
    <dbReference type="NCBI Taxonomy" id="4023"/>
    <lineage>
        <taxon>Eukaryota</taxon>
        <taxon>Viridiplantae</taxon>
        <taxon>Streptophyta</taxon>
        <taxon>Embryophyta</taxon>
        <taxon>Tracheophyta</taxon>
        <taxon>Spermatophyta</taxon>
        <taxon>Magnoliopsida</taxon>
        <taxon>eudicotyledons</taxon>
        <taxon>Gunneridae</taxon>
        <taxon>Pentapetalae</taxon>
        <taxon>rosids</taxon>
        <taxon>malvids</taxon>
        <taxon>Sapindales</taxon>
        <taxon>Sapindaceae</taxon>
        <taxon>Hippocastanoideae</taxon>
        <taxon>Acereae</taxon>
        <taxon>Acer</taxon>
    </lineage>
</organism>
<dbReference type="Proteomes" id="UP001064489">
    <property type="component" value="Chromosome 13"/>
</dbReference>
<name>A0AAD5JQP9_ACENE</name>
<comment type="caution">
    <text evidence="2">The sequence shown here is derived from an EMBL/GenBank/DDBJ whole genome shotgun (WGS) entry which is preliminary data.</text>
</comment>
<accession>A0AAD5JQP9</accession>
<gene>
    <name evidence="2" type="ORF">LWI28_010448</name>
</gene>
<keyword evidence="3" id="KW-1185">Reference proteome</keyword>
<evidence type="ECO:0000256" key="1">
    <source>
        <dbReference type="SAM" id="MobiDB-lite"/>
    </source>
</evidence>
<dbReference type="AlphaFoldDB" id="A0AAD5JQP9"/>
<feature type="region of interest" description="Disordered" evidence="1">
    <location>
        <begin position="66"/>
        <end position="90"/>
    </location>
</feature>